<dbReference type="Proteomes" id="UP000321080">
    <property type="component" value="Unassembled WGS sequence"/>
</dbReference>
<keyword evidence="4" id="KW-1185">Reference proteome</keyword>
<feature type="domain" description="EcxA zinc-binding" evidence="1">
    <location>
        <begin position="371"/>
        <end position="679"/>
    </location>
</feature>
<dbReference type="Pfam" id="PF17148">
    <property type="entry name" value="DUF5117"/>
    <property type="match status" value="1"/>
</dbReference>
<gene>
    <name evidence="3" type="ORF">FUA22_06820</name>
</gene>
<dbReference type="OrthoDB" id="9776599at2"/>
<organism evidence="3 4">
    <name type="scientific">Seonamhaeicola maritimus</name>
    <dbReference type="NCBI Taxonomy" id="2591822"/>
    <lineage>
        <taxon>Bacteria</taxon>
        <taxon>Pseudomonadati</taxon>
        <taxon>Bacteroidota</taxon>
        <taxon>Flavobacteriia</taxon>
        <taxon>Flavobacteriales</taxon>
        <taxon>Flavobacteriaceae</taxon>
    </lineage>
</organism>
<sequence length="768" mass="89433">MKYFILMWFLLIYYSGFTINPDNDLYSNKSISEVLEKQSFLTSFIEEDQLYLNIPNQLIGKSILFVRYDQSQEFKYMQVVWARLNDKILLKIPRIQSSAGNIIPLNDNPSLRENIMAVFPINKEYSNSMGYCVNITNLVLNQGIEWTPGFSETLKPKLSFLEQVKNLHNEVIIRTKRGLVINQSKVVIPVHFSFCALPELMKPRKFDYRMGFFNEEKNSISHGMKNTKANIIRWRIEKRNKNKKISVPIKPITFILSPEIPEKWRPYVKAGIESWLPAFESAGFKDALVVKEVDSLNYWQTYSVNSSIVHWGDYRNVRGFEDAGGGTVLDIIDLRSGEILKADIHLGATLQKLADMYFLRCAPLDKRAHKYPFPDDLMGELIKSLTAHEAGHAFGIMDNNFGEYSYPFEMMNDRNWLKKMGHTPSIMTYARHNNIAQPKDSIPASLLIQKVGPTDVYYIKWAYTSFPNTVSINAELVELERIIRMQDSIPWYRYNNGNYEVVGPGCTNEVVDNDDPIKSAEMALKNLKRVIALIPKVNYGQTDNARVERLYKKTLELWYHHMRHVLSLVGGYDIHYKAISQGGSIYTPINWEQQEAAIGFLVKNAFNPPYWLVNPEFGYKINYSVYPDKILDYQQRILFELLRPQRMKRLEQMEKINGFEGATGRFLQVLQLGLFDELNQDLEVVEARKQEIQNTFIDKMVWVIKQRREHVNADDKINDYTDYSRGLILEQLIFLKESLEEKLKMEIRKKTIGHWKLCLMTLNEAKKK</sequence>
<feature type="domain" description="DUF5117" evidence="2">
    <location>
        <begin position="78"/>
        <end position="239"/>
    </location>
</feature>
<dbReference type="SUPFAM" id="SSF55486">
    <property type="entry name" value="Metalloproteases ('zincins'), catalytic domain"/>
    <property type="match status" value="1"/>
</dbReference>
<reference evidence="3 4" key="1">
    <citation type="submission" date="2019-08" db="EMBL/GenBank/DDBJ databases">
        <title>Seonamhaeicola sediminis sp. nov., isolated from marine sediment.</title>
        <authorList>
            <person name="Cao W.R."/>
        </authorList>
    </citation>
    <scope>NUCLEOTIDE SEQUENCE [LARGE SCALE GENOMIC DNA]</scope>
    <source>
        <strain evidence="3 4">1505</strain>
    </source>
</reference>
<dbReference type="RefSeq" id="WP_147767143.1">
    <property type="nucleotide sequence ID" value="NZ_VRKQ01000008.1"/>
</dbReference>
<dbReference type="PANTHER" id="PTHR38478:SF1">
    <property type="entry name" value="ZINC DEPENDENT METALLOPROTEASE DOMAIN LIPOPROTEIN"/>
    <property type="match status" value="1"/>
</dbReference>
<evidence type="ECO:0000259" key="1">
    <source>
        <dbReference type="Pfam" id="PF16313"/>
    </source>
</evidence>
<dbReference type="Pfam" id="PF16313">
    <property type="entry name" value="DUF4953"/>
    <property type="match status" value="1"/>
</dbReference>
<proteinExistence type="predicted"/>
<dbReference type="InterPro" id="IPR032534">
    <property type="entry name" value="EcxA_zinc-bd"/>
</dbReference>
<dbReference type="AlphaFoldDB" id="A0A5C7GMK7"/>
<dbReference type="InterPro" id="IPR033413">
    <property type="entry name" value="DUF5117"/>
</dbReference>
<comment type="caution">
    <text evidence="3">The sequence shown here is derived from an EMBL/GenBank/DDBJ whole genome shotgun (WGS) entry which is preliminary data.</text>
</comment>
<dbReference type="PANTHER" id="PTHR38478">
    <property type="entry name" value="PEPTIDASE M1A AND M12B"/>
    <property type="match status" value="1"/>
</dbReference>
<evidence type="ECO:0000313" key="3">
    <source>
        <dbReference type="EMBL" id="TXG39573.1"/>
    </source>
</evidence>
<accession>A0A5C7GMK7</accession>
<protein>
    <submittedName>
        <fullName evidence="3">DUF5117 domain-containing protein</fullName>
    </submittedName>
</protein>
<name>A0A5C7GMK7_9FLAO</name>
<evidence type="ECO:0000313" key="4">
    <source>
        <dbReference type="Proteomes" id="UP000321080"/>
    </source>
</evidence>
<evidence type="ECO:0000259" key="2">
    <source>
        <dbReference type="Pfam" id="PF17148"/>
    </source>
</evidence>
<dbReference type="EMBL" id="VRKQ01000008">
    <property type="protein sequence ID" value="TXG39573.1"/>
    <property type="molecule type" value="Genomic_DNA"/>
</dbReference>